<dbReference type="EMBL" id="WBUI01000003">
    <property type="protein sequence ID" value="KAB2934333.1"/>
    <property type="molecule type" value="Genomic_DNA"/>
</dbReference>
<comment type="caution">
    <text evidence="4">The sequence shown here is derived from an EMBL/GenBank/DDBJ whole genome shotgun (WGS) entry which is preliminary data.</text>
</comment>
<dbReference type="SUPFAM" id="SSF51261">
    <property type="entry name" value="Duplicated hybrid motif"/>
    <property type="match status" value="1"/>
</dbReference>
<proteinExistence type="predicted"/>
<dbReference type="InterPro" id="IPR016047">
    <property type="entry name" value="M23ase_b-sheet_dom"/>
</dbReference>
<dbReference type="Gene3D" id="2.70.70.10">
    <property type="entry name" value="Glucose Permease (Domain IIA)"/>
    <property type="match status" value="1"/>
</dbReference>
<dbReference type="AlphaFoldDB" id="A0A833H3L8"/>
<evidence type="ECO:0000313" key="5">
    <source>
        <dbReference type="Proteomes" id="UP000460298"/>
    </source>
</evidence>
<evidence type="ECO:0000256" key="2">
    <source>
        <dbReference type="SAM" id="Phobius"/>
    </source>
</evidence>
<name>A0A833H3L8_9LEPT</name>
<feature type="region of interest" description="Disordered" evidence="1">
    <location>
        <begin position="1"/>
        <end position="28"/>
    </location>
</feature>
<gene>
    <name evidence="4" type="ORF">F9K24_04720</name>
</gene>
<dbReference type="GO" id="GO:0004222">
    <property type="term" value="F:metalloendopeptidase activity"/>
    <property type="evidence" value="ECO:0007669"/>
    <property type="project" value="TreeGrafter"/>
</dbReference>
<dbReference type="InterPro" id="IPR050570">
    <property type="entry name" value="Cell_wall_metabolism_enzyme"/>
</dbReference>
<dbReference type="Pfam" id="PF01551">
    <property type="entry name" value="Peptidase_M23"/>
    <property type="match status" value="1"/>
</dbReference>
<dbReference type="PANTHER" id="PTHR21666">
    <property type="entry name" value="PEPTIDASE-RELATED"/>
    <property type="match status" value="1"/>
</dbReference>
<dbReference type="RefSeq" id="WP_002772695.1">
    <property type="nucleotide sequence ID" value="NZ_JQDG01000019.1"/>
</dbReference>
<evidence type="ECO:0000259" key="3">
    <source>
        <dbReference type="Pfam" id="PF01551"/>
    </source>
</evidence>
<dbReference type="PANTHER" id="PTHR21666:SF270">
    <property type="entry name" value="MUREIN HYDROLASE ACTIVATOR ENVC"/>
    <property type="match status" value="1"/>
</dbReference>
<feature type="domain" description="M23ase beta-sheet core" evidence="3">
    <location>
        <begin position="261"/>
        <end position="353"/>
    </location>
</feature>
<dbReference type="InterPro" id="IPR011055">
    <property type="entry name" value="Dup_hybrid_motif"/>
</dbReference>
<dbReference type="Proteomes" id="UP000460298">
    <property type="component" value="Unassembled WGS sequence"/>
</dbReference>
<organism evidence="4 5">
    <name type="scientific">Leptonema illini</name>
    <dbReference type="NCBI Taxonomy" id="183"/>
    <lineage>
        <taxon>Bacteria</taxon>
        <taxon>Pseudomonadati</taxon>
        <taxon>Spirochaetota</taxon>
        <taxon>Spirochaetia</taxon>
        <taxon>Leptospirales</taxon>
        <taxon>Leptospiraceae</taxon>
        <taxon>Leptonema</taxon>
    </lineage>
</organism>
<keyword evidence="2" id="KW-0472">Membrane</keyword>
<evidence type="ECO:0000256" key="1">
    <source>
        <dbReference type="SAM" id="MobiDB-lite"/>
    </source>
</evidence>
<feature type="compositionally biased region" description="Basic and acidic residues" evidence="1">
    <location>
        <begin position="1"/>
        <end position="21"/>
    </location>
</feature>
<keyword evidence="2" id="KW-1133">Transmembrane helix</keyword>
<protein>
    <submittedName>
        <fullName evidence="4">M23 family metallopeptidase</fullName>
    </submittedName>
</protein>
<sequence>MAKERKSKATDADSNLRRYLDESDTGPKQGRDWLSRWNELRYKIHRKGRERITIMIVPHTESNILNLHISNYALFGTAGVIFVFLIASLITIINRSAETIQFYDMGLTNSQFHIQSSRLADEIIPLHERISIYTNTIASIHTRLSGRPDDLPARGGVAEQMVEREIQDLSAMIEQCKQAGEQCEQHRIEGILRRSLYLSILDNEKLKQAIDITDKIIEDLNTPEKQHLLKITPNIWPVRGSIAVPYGSRFDAHRGNGQPLRGVWFHATPGAEVFATAPGKVTEISYNKQFGLYMWVEHPVGIRTFYANLDRVTVNAGDQIEKGQVIGTVGRSANPASNMLYYEIHIGTVAYNPHAFLNHLQSLWLNPQNP</sequence>
<evidence type="ECO:0000313" key="4">
    <source>
        <dbReference type="EMBL" id="KAB2934333.1"/>
    </source>
</evidence>
<reference evidence="4 5" key="1">
    <citation type="submission" date="2019-10" db="EMBL/GenBank/DDBJ databases">
        <title>Extracellular Electron Transfer in a Candidatus Methanoperedens spp. Enrichment Culture.</title>
        <authorList>
            <person name="Berger S."/>
            <person name="Rangel Shaw D."/>
            <person name="Berben T."/>
            <person name="In 'T Zandt M."/>
            <person name="Frank J."/>
            <person name="Reimann J."/>
            <person name="Jetten M.S.M."/>
            <person name="Welte C.U."/>
        </authorList>
    </citation>
    <scope>NUCLEOTIDE SEQUENCE [LARGE SCALE GENOMIC DNA]</scope>
    <source>
        <strain evidence="4">SB12</strain>
    </source>
</reference>
<accession>A0A833H3L8</accession>
<keyword evidence="2" id="KW-0812">Transmembrane</keyword>
<dbReference type="OrthoDB" id="337903at2"/>
<dbReference type="CDD" id="cd12797">
    <property type="entry name" value="M23_peptidase"/>
    <property type="match status" value="1"/>
</dbReference>
<feature type="transmembrane region" description="Helical" evidence="2">
    <location>
        <begin position="72"/>
        <end position="93"/>
    </location>
</feature>